<proteinExistence type="inferred from homology"/>
<dbReference type="Pfam" id="PF01812">
    <property type="entry name" value="5-FTHF_cyc-lig"/>
    <property type="match status" value="1"/>
</dbReference>
<accession>A0ABN8R341</accession>
<dbReference type="EC" id="6.3.3.2" evidence="5 6"/>
<comment type="caution">
    <text evidence="7">The sequence shown here is derived from an EMBL/GenBank/DDBJ whole genome shotgun (WGS) entry which is preliminary data.</text>
</comment>
<dbReference type="NCBIfam" id="TIGR02727">
    <property type="entry name" value="MTHFS_bact"/>
    <property type="match status" value="1"/>
</dbReference>
<keyword evidence="6" id="KW-0460">Magnesium</keyword>
<sequence>MAQVAIHEAKKALRRELKKRIAGMSDDVKLKESASIVNKLLGMEEYKSSKRISVYLSMPSEVQTEGILKDIFKTKRDCFIPRYIGPNMDMVKLNSMEDTMSLPVTAWNIKQPSEQDEREEAISTGGLDLIIVPGLGFTKGGLRLGRGKGYYDTYIMKCIEKCEKKPLLIGLAFSSQLCNELPVTERDMKLDHVISFEPD</sequence>
<dbReference type="InterPro" id="IPR037171">
    <property type="entry name" value="NagB/RpiA_transferase-like"/>
</dbReference>
<dbReference type="InterPro" id="IPR024185">
    <property type="entry name" value="FTHF_cligase-like_sf"/>
</dbReference>
<keyword evidence="2 6" id="KW-0547">Nucleotide-binding</keyword>
<comment type="cofactor">
    <cofactor evidence="6">
        <name>Mg(2+)</name>
        <dbReference type="ChEBI" id="CHEBI:18420"/>
    </cofactor>
</comment>
<evidence type="ECO:0000256" key="5">
    <source>
        <dbReference type="ARBA" id="ARBA00038966"/>
    </source>
</evidence>
<dbReference type="InterPro" id="IPR002698">
    <property type="entry name" value="FTHF_cligase"/>
</dbReference>
<dbReference type="PIRSF" id="PIRSF006806">
    <property type="entry name" value="FTHF_cligase"/>
    <property type="match status" value="1"/>
</dbReference>
<evidence type="ECO:0000313" key="8">
    <source>
        <dbReference type="Proteomes" id="UP001159405"/>
    </source>
</evidence>
<reference evidence="7 8" key="1">
    <citation type="submission" date="2022-05" db="EMBL/GenBank/DDBJ databases">
        <authorList>
            <consortium name="Genoscope - CEA"/>
            <person name="William W."/>
        </authorList>
    </citation>
    <scope>NUCLEOTIDE SEQUENCE [LARGE SCALE GENOMIC DNA]</scope>
</reference>
<dbReference type="PANTHER" id="PTHR23407">
    <property type="entry name" value="ATPASE INHIBITOR/5-FORMYLTETRAHYDROFOLATE CYCLO-LIGASE"/>
    <property type="match status" value="1"/>
</dbReference>
<dbReference type="Gene3D" id="3.40.50.10420">
    <property type="entry name" value="NagB/RpiA/CoA transferase-like"/>
    <property type="match status" value="1"/>
</dbReference>
<dbReference type="Proteomes" id="UP001159405">
    <property type="component" value="Unassembled WGS sequence"/>
</dbReference>
<gene>
    <name evidence="7" type="ORF">PLOB_00012227</name>
</gene>
<organism evidence="7 8">
    <name type="scientific">Porites lobata</name>
    <dbReference type="NCBI Taxonomy" id="104759"/>
    <lineage>
        <taxon>Eukaryota</taxon>
        <taxon>Metazoa</taxon>
        <taxon>Cnidaria</taxon>
        <taxon>Anthozoa</taxon>
        <taxon>Hexacorallia</taxon>
        <taxon>Scleractinia</taxon>
        <taxon>Fungiina</taxon>
        <taxon>Poritidae</taxon>
        <taxon>Porites</taxon>
    </lineage>
</organism>
<evidence type="ECO:0000256" key="3">
    <source>
        <dbReference type="ARBA" id="ARBA00022840"/>
    </source>
</evidence>
<evidence type="ECO:0000256" key="4">
    <source>
        <dbReference type="ARBA" id="ARBA00036539"/>
    </source>
</evidence>
<dbReference type="SUPFAM" id="SSF100950">
    <property type="entry name" value="NagB/RpiA/CoA transferase-like"/>
    <property type="match status" value="1"/>
</dbReference>
<dbReference type="EMBL" id="CALNXK010000168">
    <property type="protein sequence ID" value="CAH3171874.1"/>
    <property type="molecule type" value="Genomic_DNA"/>
</dbReference>
<name>A0ABN8R341_9CNID</name>
<comment type="similarity">
    <text evidence="1 6">Belongs to the 5-formyltetrahydrofolate cyclo-ligase family.</text>
</comment>
<evidence type="ECO:0000256" key="6">
    <source>
        <dbReference type="RuleBase" id="RU361279"/>
    </source>
</evidence>
<keyword evidence="8" id="KW-1185">Reference proteome</keyword>
<keyword evidence="3 6" id="KW-0067">ATP-binding</keyword>
<protein>
    <recommendedName>
        <fullName evidence="5 6">5-formyltetrahydrofolate cyclo-ligase</fullName>
        <ecNumber evidence="5 6">6.3.3.2</ecNumber>
    </recommendedName>
</protein>
<evidence type="ECO:0000256" key="2">
    <source>
        <dbReference type="ARBA" id="ARBA00022741"/>
    </source>
</evidence>
<evidence type="ECO:0000256" key="1">
    <source>
        <dbReference type="ARBA" id="ARBA00010638"/>
    </source>
</evidence>
<dbReference type="PANTHER" id="PTHR23407:SF1">
    <property type="entry name" value="5-FORMYLTETRAHYDROFOLATE CYCLO-LIGASE"/>
    <property type="match status" value="1"/>
</dbReference>
<keyword evidence="6" id="KW-0479">Metal-binding</keyword>
<comment type="catalytic activity">
    <reaction evidence="4 6">
        <text>(6S)-5-formyl-5,6,7,8-tetrahydrofolate + ATP = (6R)-5,10-methenyltetrahydrofolate + ADP + phosphate</text>
        <dbReference type="Rhea" id="RHEA:10488"/>
        <dbReference type="ChEBI" id="CHEBI:30616"/>
        <dbReference type="ChEBI" id="CHEBI:43474"/>
        <dbReference type="ChEBI" id="CHEBI:57455"/>
        <dbReference type="ChEBI" id="CHEBI:57457"/>
        <dbReference type="ChEBI" id="CHEBI:456216"/>
        <dbReference type="EC" id="6.3.3.2"/>
    </reaction>
</comment>
<evidence type="ECO:0000313" key="7">
    <source>
        <dbReference type="EMBL" id="CAH3171874.1"/>
    </source>
</evidence>